<comment type="caution">
    <text evidence="1">The sequence shown here is derived from an EMBL/GenBank/DDBJ whole genome shotgun (WGS) entry which is preliminary data.</text>
</comment>
<gene>
    <name evidence="1" type="ORF">JG688_00011993</name>
</gene>
<evidence type="ECO:0000313" key="1">
    <source>
        <dbReference type="EMBL" id="KAG6955185.1"/>
    </source>
</evidence>
<dbReference type="Proteomes" id="UP000709295">
    <property type="component" value="Unassembled WGS sequence"/>
</dbReference>
<proteinExistence type="predicted"/>
<organism evidence="1 2">
    <name type="scientific">Phytophthora aleatoria</name>
    <dbReference type="NCBI Taxonomy" id="2496075"/>
    <lineage>
        <taxon>Eukaryota</taxon>
        <taxon>Sar</taxon>
        <taxon>Stramenopiles</taxon>
        <taxon>Oomycota</taxon>
        <taxon>Peronosporomycetes</taxon>
        <taxon>Peronosporales</taxon>
        <taxon>Peronosporaceae</taxon>
        <taxon>Phytophthora</taxon>
    </lineage>
</organism>
<dbReference type="EMBL" id="JAENGY010000886">
    <property type="protein sequence ID" value="KAG6955185.1"/>
    <property type="molecule type" value="Genomic_DNA"/>
</dbReference>
<keyword evidence="2" id="KW-1185">Reference proteome</keyword>
<protein>
    <submittedName>
        <fullName evidence="1">Uncharacterized protein</fullName>
    </submittedName>
</protein>
<sequence>MKEKNLATLPPLESFGPVDDSTAAQVFVPLWKACFQRKRHRDEMDADGDGSVHVSSIQTADGGLARRRILARLRQRRYRERQKRRRLYGNCNGVTRKWLHVATWLHGGFSNVGVRHTNGYTLQTTGLYAFRLPIGRSTFLSTN</sequence>
<name>A0A8J5IL16_9STRA</name>
<evidence type="ECO:0000313" key="2">
    <source>
        <dbReference type="Proteomes" id="UP000709295"/>
    </source>
</evidence>
<reference evidence="1" key="1">
    <citation type="submission" date="2021-01" db="EMBL/GenBank/DDBJ databases">
        <title>Phytophthora aleatoria, a newly-described species from Pinus radiata is distinct from Phytophthora cactorum isolates based on comparative genomics.</title>
        <authorList>
            <person name="Mcdougal R."/>
            <person name="Panda P."/>
            <person name="Williams N."/>
            <person name="Studholme D.J."/>
        </authorList>
    </citation>
    <scope>NUCLEOTIDE SEQUENCE</scope>
    <source>
        <strain evidence="1">NZFS 4037</strain>
    </source>
</reference>
<accession>A0A8J5IL16</accession>
<dbReference type="AlphaFoldDB" id="A0A8J5IL16"/>